<dbReference type="EMBL" id="BGPR01070087">
    <property type="protein sequence ID" value="GBO43596.1"/>
    <property type="molecule type" value="Genomic_DNA"/>
</dbReference>
<evidence type="ECO:0000313" key="2">
    <source>
        <dbReference type="Proteomes" id="UP000499080"/>
    </source>
</evidence>
<feature type="non-terminal residue" evidence="1">
    <location>
        <position position="42"/>
    </location>
</feature>
<sequence>MTLKRFRNFTVQYDDGNIHFLSNLYWQRAGELQQQIPNAVTM</sequence>
<accession>A0A4Y2X3D0</accession>
<dbReference type="AlphaFoldDB" id="A0A4Y2X3D0"/>
<name>A0A4Y2X3D0_ARAVE</name>
<keyword evidence="2" id="KW-1185">Reference proteome</keyword>
<gene>
    <name evidence="1" type="ORF">AVEN_37954_1</name>
</gene>
<reference evidence="1 2" key="1">
    <citation type="journal article" date="2019" name="Sci. Rep.">
        <title>Orb-weaving spider Araneus ventricosus genome elucidates the spidroin gene catalogue.</title>
        <authorList>
            <person name="Kono N."/>
            <person name="Nakamura H."/>
            <person name="Ohtoshi R."/>
            <person name="Moran D.A.P."/>
            <person name="Shinohara A."/>
            <person name="Yoshida Y."/>
            <person name="Fujiwara M."/>
            <person name="Mori M."/>
            <person name="Tomita M."/>
            <person name="Arakawa K."/>
        </authorList>
    </citation>
    <scope>NUCLEOTIDE SEQUENCE [LARGE SCALE GENOMIC DNA]</scope>
</reference>
<evidence type="ECO:0000313" key="1">
    <source>
        <dbReference type="EMBL" id="GBO43596.1"/>
    </source>
</evidence>
<comment type="caution">
    <text evidence="1">The sequence shown here is derived from an EMBL/GenBank/DDBJ whole genome shotgun (WGS) entry which is preliminary data.</text>
</comment>
<proteinExistence type="predicted"/>
<protein>
    <submittedName>
        <fullName evidence="1">Uncharacterized protein</fullName>
    </submittedName>
</protein>
<dbReference type="Proteomes" id="UP000499080">
    <property type="component" value="Unassembled WGS sequence"/>
</dbReference>
<organism evidence="1 2">
    <name type="scientific">Araneus ventricosus</name>
    <name type="common">Orbweaver spider</name>
    <name type="synonym">Epeira ventricosa</name>
    <dbReference type="NCBI Taxonomy" id="182803"/>
    <lineage>
        <taxon>Eukaryota</taxon>
        <taxon>Metazoa</taxon>
        <taxon>Ecdysozoa</taxon>
        <taxon>Arthropoda</taxon>
        <taxon>Chelicerata</taxon>
        <taxon>Arachnida</taxon>
        <taxon>Araneae</taxon>
        <taxon>Araneomorphae</taxon>
        <taxon>Entelegynae</taxon>
        <taxon>Araneoidea</taxon>
        <taxon>Araneidae</taxon>
        <taxon>Araneus</taxon>
    </lineage>
</organism>